<sequence>MTAARPVEVAPRRLAGWVERFVASHGDVTWSLDRATSPCSCLLTAADGSWARLTTWRDAVVAPPTGPELEEWAVAPVLLVLLLRRGGYAAAVASPSGDLVAHKVGTRYVQSRTAAGGWSQQRYARRRSNQADELVGAVVAHAARVLGQGEAVLGPVGGLVLGGDRTLAAGAIEDLATGPRGRLHSLPVRELWDLPDPRRAVLDDAVRRGRAVRVEVLNS</sequence>
<reference evidence="2 3" key="1">
    <citation type="submission" date="2018-07" db="EMBL/GenBank/DDBJ databases">
        <title>Complete genome sequencing of Ornithinimicrobium sp. AMA3305.</title>
        <authorList>
            <person name="Bae J.-W."/>
        </authorList>
    </citation>
    <scope>NUCLEOTIDE SEQUENCE [LARGE SCALE GENOMIC DNA]</scope>
    <source>
        <strain evidence="2 3">AMA3305</strain>
    </source>
</reference>
<dbReference type="Pfam" id="PF18859">
    <property type="entry name" value="acVLRF1"/>
    <property type="match status" value="1"/>
</dbReference>
<dbReference type="InterPro" id="IPR040783">
    <property type="entry name" value="VLRF1"/>
</dbReference>
<evidence type="ECO:0000313" key="3">
    <source>
        <dbReference type="Proteomes" id="UP000253790"/>
    </source>
</evidence>
<gene>
    <name evidence="2" type="ORF">DV701_02420</name>
</gene>
<dbReference type="Proteomes" id="UP000253790">
    <property type="component" value="Chromosome"/>
</dbReference>
<dbReference type="InterPro" id="IPR042226">
    <property type="entry name" value="eFR1_2_sf"/>
</dbReference>
<proteinExistence type="predicted"/>
<dbReference type="AlphaFoldDB" id="A0A345NJE8"/>
<dbReference type="KEGG" id="orn:DV701_02420"/>
<dbReference type="EMBL" id="CP031229">
    <property type="protein sequence ID" value="AXH95156.1"/>
    <property type="molecule type" value="Genomic_DNA"/>
</dbReference>
<protein>
    <recommendedName>
        <fullName evidence="1">Actinobacteria/chloroflexi VLRF1 release factor domain-containing protein</fullName>
    </recommendedName>
</protein>
<dbReference type="SUPFAM" id="SSF53137">
    <property type="entry name" value="Translational machinery components"/>
    <property type="match status" value="1"/>
</dbReference>
<accession>A0A345NJE8</accession>
<dbReference type="Gene3D" id="3.30.420.60">
    <property type="entry name" value="eRF1 domain 2"/>
    <property type="match status" value="1"/>
</dbReference>
<evidence type="ECO:0000259" key="1">
    <source>
        <dbReference type="Pfam" id="PF18859"/>
    </source>
</evidence>
<name>A0A345NJE8_9MICO</name>
<keyword evidence="3" id="KW-1185">Reference proteome</keyword>
<dbReference type="NCBIfam" id="NF041024">
    <property type="entry name" value="acVLRF1_NCBI"/>
    <property type="match status" value="1"/>
</dbReference>
<feature type="domain" description="Actinobacteria/chloroflexi VLRF1 release factor" evidence="1">
    <location>
        <begin position="78"/>
        <end position="215"/>
    </location>
</feature>
<organism evidence="2 3">
    <name type="scientific">Ornithinimicrobium avium</name>
    <dbReference type="NCBI Taxonomy" id="2283195"/>
    <lineage>
        <taxon>Bacteria</taxon>
        <taxon>Bacillati</taxon>
        <taxon>Actinomycetota</taxon>
        <taxon>Actinomycetes</taxon>
        <taxon>Micrococcales</taxon>
        <taxon>Ornithinimicrobiaceae</taxon>
        <taxon>Ornithinimicrobium</taxon>
    </lineage>
</organism>
<dbReference type="OrthoDB" id="3728778at2"/>
<dbReference type="RefSeq" id="WP_114926921.1">
    <property type="nucleotide sequence ID" value="NZ_CP031229.1"/>
</dbReference>
<evidence type="ECO:0000313" key="2">
    <source>
        <dbReference type="EMBL" id="AXH95156.1"/>
    </source>
</evidence>